<accession>A0ACB6SFL6</accession>
<organism evidence="1 2">
    <name type="scientific">Macroventuria anomochaeta</name>
    <dbReference type="NCBI Taxonomy" id="301207"/>
    <lineage>
        <taxon>Eukaryota</taxon>
        <taxon>Fungi</taxon>
        <taxon>Dikarya</taxon>
        <taxon>Ascomycota</taxon>
        <taxon>Pezizomycotina</taxon>
        <taxon>Dothideomycetes</taxon>
        <taxon>Pleosporomycetidae</taxon>
        <taxon>Pleosporales</taxon>
        <taxon>Pleosporineae</taxon>
        <taxon>Didymellaceae</taxon>
        <taxon>Macroventuria</taxon>
    </lineage>
</organism>
<comment type="caution">
    <text evidence="1">The sequence shown here is derived from an EMBL/GenBank/DDBJ whole genome shotgun (WGS) entry which is preliminary data.</text>
</comment>
<evidence type="ECO:0000313" key="2">
    <source>
        <dbReference type="Proteomes" id="UP000799754"/>
    </source>
</evidence>
<keyword evidence="2" id="KW-1185">Reference proteome</keyword>
<proteinExistence type="predicted"/>
<sequence>MYESKAGLALARPWSTSKRAYRVIPAKSGKQYHQLQRSRSRCISRGVRFTIRIQAFRNLSKQPYFDRIWPVQEIALAGSCRVVLSRSMDQTTYLDFDRLISPFRKLSGPSFREYAASEADYVERLQPHQQRRTYMRQTFNQKVRDDSTGSRMSALVMGARHLQSEEPRDKIYALHGIFKLLHLEISPPDYTKDVRDVYTEAITAAFRHDRSFELLGGLTGMSRYPKLPSWVSDCSKSNAISKLAS</sequence>
<reference evidence="1" key="1">
    <citation type="journal article" date="2020" name="Stud. Mycol.">
        <title>101 Dothideomycetes genomes: a test case for predicting lifestyles and emergence of pathogens.</title>
        <authorList>
            <person name="Haridas S."/>
            <person name="Albert R."/>
            <person name="Binder M."/>
            <person name="Bloem J."/>
            <person name="Labutti K."/>
            <person name="Salamov A."/>
            <person name="Andreopoulos B."/>
            <person name="Baker S."/>
            <person name="Barry K."/>
            <person name="Bills G."/>
            <person name="Bluhm B."/>
            <person name="Cannon C."/>
            <person name="Castanera R."/>
            <person name="Culley D."/>
            <person name="Daum C."/>
            <person name="Ezra D."/>
            <person name="Gonzalez J."/>
            <person name="Henrissat B."/>
            <person name="Kuo A."/>
            <person name="Liang C."/>
            <person name="Lipzen A."/>
            <person name="Lutzoni F."/>
            <person name="Magnuson J."/>
            <person name="Mondo S."/>
            <person name="Nolan M."/>
            <person name="Ohm R."/>
            <person name="Pangilinan J."/>
            <person name="Park H.-J."/>
            <person name="Ramirez L."/>
            <person name="Alfaro M."/>
            <person name="Sun H."/>
            <person name="Tritt A."/>
            <person name="Yoshinaga Y."/>
            <person name="Zwiers L.-H."/>
            <person name="Turgeon B."/>
            <person name="Goodwin S."/>
            <person name="Spatafora J."/>
            <person name="Crous P."/>
            <person name="Grigoriev I."/>
        </authorList>
    </citation>
    <scope>NUCLEOTIDE SEQUENCE</scope>
    <source>
        <strain evidence="1">CBS 525.71</strain>
    </source>
</reference>
<dbReference type="EMBL" id="MU006702">
    <property type="protein sequence ID" value="KAF2633065.1"/>
    <property type="molecule type" value="Genomic_DNA"/>
</dbReference>
<name>A0ACB6SFL6_9PLEO</name>
<evidence type="ECO:0000313" key="1">
    <source>
        <dbReference type="EMBL" id="KAF2633065.1"/>
    </source>
</evidence>
<protein>
    <submittedName>
        <fullName evidence="1">Uncharacterized protein</fullName>
    </submittedName>
</protein>
<gene>
    <name evidence="1" type="ORF">BU25DRAFT_88287</name>
</gene>
<dbReference type="Proteomes" id="UP000799754">
    <property type="component" value="Unassembled WGS sequence"/>
</dbReference>